<gene>
    <name evidence="5" type="ORF">SPHINGO391_480127</name>
</gene>
<proteinExistence type="inferred from homology"/>
<dbReference type="Gene3D" id="3.40.50.1000">
    <property type="entry name" value="HAD superfamily/HAD-like"/>
    <property type="match status" value="1"/>
</dbReference>
<keyword evidence="4" id="KW-0460">Magnesium</keyword>
<dbReference type="PANTHER" id="PTHR43768:SF3">
    <property type="entry name" value="TREHALOSE 6-PHOSPHATE PHOSPHATASE"/>
    <property type="match status" value="1"/>
</dbReference>
<keyword evidence="4" id="KW-0479">Metal-binding</keyword>
<organism evidence="5 6">
    <name type="scientific">Sphingomonas aurantiaca</name>
    <dbReference type="NCBI Taxonomy" id="185949"/>
    <lineage>
        <taxon>Bacteria</taxon>
        <taxon>Pseudomonadati</taxon>
        <taxon>Pseudomonadota</taxon>
        <taxon>Alphaproteobacteria</taxon>
        <taxon>Sphingomonadales</taxon>
        <taxon>Sphingomonadaceae</taxon>
        <taxon>Sphingomonas</taxon>
    </lineage>
</organism>
<dbReference type="GO" id="GO:0046872">
    <property type="term" value="F:metal ion binding"/>
    <property type="evidence" value="ECO:0007669"/>
    <property type="project" value="UniProtKB-KW"/>
</dbReference>
<evidence type="ECO:0000313" key="5">
    <source>
        <dbReference type="EMBL" id="VVT24609.1"/>
    </source>
</evidence>
<dbReference type="InterPro" id="IPR003337">
    <property type="entry name" value="Trehalose_PPase"/>
</dbReference>
<dbReference type="Proteomes" id="UP000326857">
    <property type="component" value="Unassembled WGS sequence"/>
</dbReference>
<dbReference type="NCBIfam" id="TIGR01484">
    <property type="entry name" value="HAD-SF-IIB"/>
    <property type="match status" value="1"/>
</dbReference>
<dbReference type="NCBIfam" id="TIGR00685">
    <property type="entry name" value="T6PP"/>
    <property type="match status" value="1"/>
</dbReference>
<dbReference type="SUPFAM" id="SSF56784">
    <property type="entry name" value="HAD-like"/>
    <property type="match status" value="1"/>
</dbReference>
<dbReference type="EC" id="3.1.3.12" evidence="4"/>
<dbReference type="GO" id="GO:0005992">
    <property type="term" value="P:trehalose biosynthetic process"/>
    <property type="evidence" value="ECO:0007669"/>
    <property type="project" value="UniProtKB-UniPathway"/>
</dbReference>
<name>A0A5E7ZZS2_9SPHN</name>
<accession>A0A5E7ZZS2</accession>
<comment type="function">
    <text evidence="4">Removes the phosphate from trehalose 6-phosphate to produce free trehalose.</text>
</comment>
<dbReference type="EMBL" id="CABVLI010000043">
    <property type="protein sequence ID" value="VVT24609.1"/>
    <property type="molecule type" value="Genomic_DNA"/>
</dbReference>
<dbReference type="GO" id="GO:0004805">
    <property type="term" value="F:trehalose-phosphatase activity"/>
    <property type="evidence" value="ECO:0007669"/>
    <property type="project" value="UniProtKB-EC"/>
</dbReference>
<protein>
    <recommendedName>
        <fullName evidence="4">Trehalose 6-phosphate phosphatase</fullName>
        <ecNumber evidence="4">3.1.3.12</ecNumber>
    </recommendedName>
</protein>
<evidence type="ECO:0000313" key="6">
    <source>
        <dbReference type="Proteomes" id="UP000326857"/>
    </source>
</evidence>
<dbReference type="InterPro" id="IPR044651">
    <property type="entry name" value="OTSB-like"/>
</dbReference>
<dbReference type="Gene3D" id="3.30.70.1020">
    <property type="entry name" value="Trehalose-6-phosphate phosphatase related protein, domain 2"/>
    <property type="match status" value="1"/>
</dbReference>
<keyword evidence="3 4" id="KW-0378">Hydrolase</keyword>
<dbReference type="AlphaFoldDB" id="A0A5E7ZZS2"/>
<dbReference type="UniPathway" id="UPA00299"/>
<sequence>MMLAERQPATEVLAPPPVALDPPPVALDTVSLFFDFDGTLVDLAATPDAVVVDQRLRDALDSLAECYPGRVAIISGRSIEQLDSMLGDHARRFAVAGSHGAERRTPEDGHVAAERPPSLEAAAEEFAAFAAANGLVYEAKSLGAGLHYRMAPAFEPDAVALAETLADRHGLTLQRGKMMVELRTPGDKGAALRSLIAAPTMAGTTPYFFGDDVTDEDGFEAARDLGGAGVLIGDARPTAATYRLNDVAALRDWIAAILETR</sequence>
<comment type="catalytic activity">
    <reaction evidence="4">
        <text>alpha,alpha-trehalose 6-phosphate + H2O = alpha,alpha-trehalose + phosphate</text>
        <dbReference type="Rhea" id="RHEA:23420"/>
        <dbReference type="ChEBI" id="CHEBI:15377"/>
        <dbReference type="ChEBI" id="CHEBI:16551"/>
        <dbReference type="ChEBI" id="CHEBI:43474"/>
        <dbReference type="ChEBI" id="CHEBI:58429"/>
        <dbReference type="EC" id="3.1.3.12"/>
    </reaction>
</comment>
<dbReference type="InterPro" id="IPR036412">
    <property type="entry name" value="HAD-like_sf"/>
</dbReference>
<comment type="similarity">
    <text evidence="2 4">Belongs to the trehalose phosphatase family.</text>
</comment>
<dbReference type="InterPro" id="IPR006379">
    <property type="entry name" value="HAD-SF_hydro_IIB"/>
</dbReference>
<reference evidence="5 6" key="1">
    <citation type="submission" date="2019-09" db="EMBL/GenBank/DDBJ databases">
        <authorList>
            <person name="Dittami M. S."/>
        </authorList>
    </citation>
    <scope>NUCLEOTIDE SEQUENCE [LARGE SCALE GENOMIC DNA]</scope>
    <source>
        <strain evidence="5">SPHINGO391</strain>
    </source>
</reference>
<evidence type="ECO:0000256" key="1">
    <source>
        <dbReference type="ARBA" id="ARBA00005199"/>
    </source>
</evidence>
<evidence type="ECO:0000256" key="4">
    <source>
        <dbReference type="RuleBase" id="RU361117"/>
    </source>
</evidence>
<evidence type="ECO:0000256" key="3">
    <source>
        <dbReference type="ARBA" id="ARBA00022801"/>
    </source>
</evidence>
<dbReference type="PANTHER" id="PTHR43768">
    <property type="entry name" value="TREHALOSE 6-PHOSPHATE PHOSPHATASE"/>
    <property type="match status" value="1"/>
</dbReference>
<dbReference type="RefSeq" id="WP_234422759.1">
    <property type="nucleotide sequence ID" value="NZ_LR701528.1"/>
</dbReference>
<dbReference type="Pfam" id="PF02358">
    <property type="entry name" value="Trehalose_PPase"/>
    <property type="match status" value="1"/>
</dbReference>
<evidence type="ECO:0000256" key="2">
    <source>
        <dbReference type="ARBA" id="ARBA00008770"/>
    </source>
</evidence>
<dbReference type="InterPro" id="IPR023214">
    <property type="entry name" value="HAD_sf"/>
</dbReference>
<comment type="cofactor">
    <cofactor evidence="4">
        <name>Mg(2+)</name>
        <dbReference type="ChEBI" id="CHEBI:18420"/>
    </cofactor>
</comment>
<comment type="pathway">
    <text evidence="1 4">Glycan biosynthesis; trehalose biosynthesis.</text>
</comment>